<feature type="transmembrane region" description="Helical" evidence="5">
    <location>
        <begin position="158"/>
        <end position="181"/>
    </location>
</feature>
<evidence type="ECO:0000313" key="8">
    <source>
        <dbReference type="Proteomes" id="UP000030960"/>
    </source>
</evidence>
<keyword evidence="4 5" id="KW-0472">Membrane</keyword>
<protein>
    <submittedName>
        <fullName evidence="7">Major facilitator superfamily protein</fullName>
    </submittedName>
</protein>
<feature type="transmembrane region" description="Helical" evidence="5">
    <location>
        <begin position="193"/>
        <end position="214"/>
    </location>
</feature>
<dbReference type="PATRIC" id="fig|1515334.3.peg.5023"/>
<dbReference type="InterPro" id="IPR036259">
    <property type="entry name" value="MFS_trans_sf"/>
</dbReference>
<evidence type="ECO:0000256" key="3">
    <source>
        <dbReference type="ARBA" id="ARBA00022989"/>
    </source>
</evidence>
<comment type="caution">
    <text evidence="7">The sequence shown here is derived from an EMBL/GenBank/DDBJ whole genome shotgun (WGS) entry which is preliminary data.</text>
</comment>
<evidence type="ECO:0000256" key="1">
    <source>
        <dbReference type="ARBA" id="ARBA00004141"/>
    </source>
</evidence>
<feature type="transmembrane region" description="Helical" evidence="5">
    <location>
        <begin position="291"/>
        <end position="313"/>
    </location>
</feature>
<dbReference type="GO" id="GO:0016020">
    <property type="term" value="C:membrane"/>
    <property type="evidence" value="ECO:0007669"/>
    <property type="project" value="UniProtKB-SubCell"/>
</dbReference>
<feature type="domain" description="Major facilitator superfamily (MFS) profile" evidence="6">
    <location>
        <begin position="200"/>
        <end position="387"/>
    </location>
</feature>
<evidence type="ECO:0000256" key="4">
    <source>
        <dbReference type="ARBA" id="ARBA00023136"/>
    </source>
</evidence>
<dbReference type="SUPFAM" id="SSF103473">
    <property type="entry name" value="MFS general substrate transporter"/>
    <property type="match status" value="1"/>
</dbReference>
<gene>
    <name evidence="7" type="ORF">OA50_04996</name>
</gene>
<accession>A0A0B3S1K2</accession>
<dbReference type="InterPro" id="IPR051788">
    <property type="entry name" value="MFS_Transporter"/>
</dbReference>
<dbReference type="Gene3D" id="1.20.1250.20">
    <property type="entry name" value="MFS general substrate transporter like domains"/>
    <property type="match status" value="1"/>
</dbReference>
<dbReference type="Pfam" id="PF07690">
    <property type="entry name" value="MFS_1"/>
    <property type="match status" value="1"/>
</dbReference>
<feature type="transmembrane region" description="Helical" evidence="5">
    <location>
        <begin position="234"/>
        <end position="254"/>
    </location>
</feature>
<dbReference type="Proteomes" id="UP000030960">
    <property type="component" value="Unassembled WGS sequence"/>
</dbReference>
<proteinExistence type="predicted"/>
<sequence>MLRDLIISRGPAAGFVAVGLYWGAFAALVPDLKPQVGLSDGGFGLAMLVSAAGAVLAMWLAPLAQRRLGSGDLPVSGLLMALAFLLPGLAGGGVGFALAMMAAAMASGTLDVSMNARLSMLEGQSRRSLMNLNHGIYSASYAVSALMTGLAREAGWSPFAVFAALALPVVALCLQMALAPVRETPPEDGAPPAAPLSWWVLAPLGAIVLLGFLAEQGTEGWSALHLERTLGAGAAQGALGPAILGVTMALGRFSGQVVAQRVSEAAVIRLAAVLTCVGAVTAAFAPGLAVAYAGFAVLGLGVSVVAPMAFSWCGRLVSTEFKALAISRVAVLGYAGFFVGPPLMGGLAEGFGLGASFAVVGGLMLVIPLVLVPMVRRVTSTALTPAE</sequence>
<dbReference type="PANTHER" id="PTHR23514:SF13">
    <property type="entry name" value="INNER MEMBRANE PROTEIN YBJJ"/>
    <property type="match status" value="1"/>
</dbReference>
<organism evidence="7 8">
    <name type="scientific">Mameliella alba</name>
    <dbReference type="NCBI Taxonomy" id="561184"/>
    <lineage>
        <taxon>Bacteria</taxon>
        <taxon>Pseudomonadati</taxon>
        <taxon>Pseudomonadota</taxon>
        <taxon>Alphaproteobacteria</taxon>
        <taxon>Rhodobacterales</taxon>
        <taxon>Roseobacteraceae</taxon>
        <taxon>Mameliella</taxon>
    </lineage>
</organism>
<feature type="transmembrane region" description="Helical" evidence="5">
    <location>
        <begin position="266"/>
        <end position="285"/>
    </location>
</feature>
<feature type="transmembrane region" description="Helical" evidence="5">
    <location>
        <begin position="350"/>
        <end position="372"/>
    </location>
</feature>
<feature type="transmembrane region" description="Helical" evidence="5">
    <location>
        <begin position="41"/>
        <end position="61"/>
    </location>
</feature>
<dbReference type="InterPro" id="IPR011701">
    <property type="entry name" value="MFS"/>
</dbReference>
<reference evidence="7 8" key="1">
    <citation type="submission" date="2014-10" db="EMBL/GenBank/DDBJ databases">
        <title>Genome sequence of Ponticoccus sp. strain UMTAT08 isolated from clonal culture of toxic dinoflagellate Alexandrium tamiyavanichii.</title>
        <authorList>
            <person name="Gan H.Y."/>
            <person name="Muhd D.-D."/>
            <person name="Mohd Noor M.E."/>
            <person name="Yeong Y.S."/>
            <person name="Usup G."/>
        </authorList>
    </citation>
    <scope>NUCLEOTIDE SEQUENCE [LARGE SCALE GENOMIC DNA]</scope>
    <source>
        <strain evidence="7 8">UMTAT08</strain>
    </source>
</reference>
<dbReference type="OrthoDB" id="5526080at2"/>
<feature type="transmembrane region" description="Helical" evidence="5">
    <location>
        <begin position="12"/>
        <end position="29"/>
    </location>
</feature>
<dbReference type="PANTHER" id="PTHR23514">
    <property type="entry name" value="BYPASS OF STOP CODON PROTEIN 6"/>
    <property type="match status" value="1"/>
</dbReference>
<dbReference type="GO" id="GO:0022857">
    <property type="term" value="F:transmembrane transporter activity"/>
    <property type="evidence" value="ECO:0007669"/>
    <property type="project" value="InterPro"/>
</dbReference>
<dbReference type="STRING" id="561184.SAMN05216376_12113"/>
<feature type="transmembrane region" description="Helical" evidence="5">
    <location>
        <begin position="325"/>
        <end position="344"/>
    </location>
</feature>
<evidence type="ECO:0000256" key="2">
    <source>
        <dbReference type="ARBA" id="ARBA00022692"/>
    </source>
</evidence>
<feature type="transmembrane region" description="Helical" evidence="5">
    <location>
        <begin position="73"/>
        <end position="90"/>
    </location>
</feature>
<dbReference type="PROSITE" id="PS50850">
    <property type="entry name" value="MFS"/>
    <property type="match status" value="1"/>
</dbReference>
<dbReference type="InterPro" id="IPR020846">
    <property type="entry name" value="MFS_dom"/>
</dbReference>
<evidence type="ECO:0000259" key="6">
    <source>
        <dbReference type="PROSITE" id="PS50850"/>
    </source>
</evidence>
<keyword evidence="8" id="KW-1185">Reference proteome</keyword>
<dbReference type="EMBL" id="JSUQ01000026">
    <property type="protein sequence ID" value="KHQ50486.1"/>
    <property type="molecule type" value="Genomic_DNA"/>
</dbReference>
<evidence type="ECO:0000256" key="5">
    <source>
        <dbReference type="SAM" id="Phobius"/>
    </source>
</evidence>
<comment type="subcellular location">
    <subcellularLocation>
        <location evidence="1">Membrane</location>
        <topology evidence="1">Multi-pass membrane protein</topology>
    </subcellularLocation>
</comment>
<dbReference type="AlphaFoldDB" id="A0A0B3S1K2"/>
<keyword evidence="2 5" id="KW-0812">Transmembrane</keyword>
<evidence type="ECO:0000313" key="7">
    <source>
        <dbReference type="EMBL" id="KHQ50486.1"/>
    </source>
</evidence>
<name>A0A0B3S1K2_9RHOB</name>
<keyword evidence="3 5" id="KW-1133">Transmembrane helix</keyword>